<dbReference type="STRING" id="996166.SAMN05192554_10587"/>
<dbReference type="InterPro" id="IPR029044">
    <property type="entry name" value="Nucleotide-diphossugar_trans"/>
</dbReference>
<dbReference type="SUPFAM" id="SSF53448">
    <property type="entry name" value="Nucleotide-diphospho-sugar transferases"/>
    <property type="match status" value="1"/>
</dbReference>
<dbReference type="InterPro" id="IPR025877">
    <property type="entry name" value="MobA-like_NTP_Trfase"/>
</dbReference>
<organism evidence="2 3">
    <name type="scientific">Haloarchaeobius iranensis</name>
    <dbReference type="NCBI Taxonomy" id="996166"/>
    <lineage>
        <taxon>Archaea</taxon>
        <taxon>Methanobacteriati</taxon>
        <taxon>Methanobacteriota</taxon>
        <taxon>Stenosarchaea group</taxon>
        <taxon>Halobacteria</taxon>
        <taxon>Halobacteriales</taxon>
        <taxon>Halorubellaceae</taxon>
        <taxon>Haloarchaeobius</taxon>
    </lineage>
</organism>
<reference evidence="2 3" key="1">
    <citation type="submission" date="2016-10" db="EMBL/GenBank/DDBJ databases">
        <authorList>
            <person name="de Groot N.N."/>
        </authorList>
    </citation>
    <scope>NUCLEOTIDE SEQUENCE [LARGE SCALE GENOMIC DNA]</scope>
    <source>
        <strain evidence="3">EB21,IBRC-M 10013,KCTC 4048</strain>
    </source>
</reference>
<evidence type="ECO:0000313" key="3">
    <source>
        <dbReference type="Proteomes" id="UP000199370"/>
    </source>
</evidence>
<dbReference type="EMBL" id="FNIA01000005">
    <property type="protein sequence ID" value="SDM65101.1"/>
    <property type="molecule type" value="Genomic_DNA"/>
</dbReference>
<dbReference type="PANTHER" id="PTHR43777">
    <property type="entry name" value="MOLYBDENUM COFACTOR CYTIDYLYLTRANSFERASE"/>
    <property type="match status" value="1"/>
</dbReference>
<name>A0A1G9UYM4_9EURY</name>
<accession>A0A1G9UYM4</accession>
<dbReference type="GO" id="GO:0016779">
    <property type="term" value="F:nucleotidyltransferase activity"/>
    <property type="evidence" value="ECO:0007669"/>
    <property type="project" value="UniProtKB-KW"/>
</dbReference>
<sequence length="200" mass="20645">MTLPRSVVGVLLAAGTASRFGDGQKLLAELDGEPLVHHAARTLLDANVDGIVAVLGDRRERVAAALPEGVETVHNPDYAEGQATTVARGVRAAADRGADAAVIALGDMPCVDAGTVAALVDAFRGTGSDIVVPTAEGRRGNPVLFGAAHFDTLQSVSGDRGGRALFDSYPVERVAVADPGIHLDVDTEDDMQALAERCPE</sequence>
<gene>
    <name evidence="2" type="ORF">SAMN05192554_10587</name>
</gene>
<proteinExistence type="predicted"/>
<dbReference type="OrthoDB" id="28434at2157"/>
<protein>
    <submittedName>
        <fullName evidence="2">Molybdenum cofactor cytidylyltransferase</fullName>
    </submittedName>
</protein>
<dbReference type="AlphaFoldDB" id="A0A1G9UYM4"/>
<dbReference type="PANTHER" id="PTHR43777:SF1">
    <property type="entry name" value="MOLYBDENUM COFACTOR CYTIDYLYLTRANSFERASE"/>
    <property type="match status" value="1"/>
</dbReference>
<dbReference type="Pfam" id="PF12804">
    <property type="entry name" value="NTP_transf_3"/>
    <property type="match status" value="1"/>
</dbReference>
<dbReference type="CDD" id="cd04182">
    <property type="entry name" value="GT_2_like_f"/>
    <property type="match status" value="1"/>
</dbReference>
<evidence type="ECO:0000259" key="1">
    <source>
        <dbReference type="Pfam" id="PF12804"/>
    </source>
</evidence>
<keyword evidence="3" id="KW-1185">Reference proteome</keyword>
<evidence type="ECO:0000313" key="2">
    <source>
        <dbReference type="EMBL" id="SDM65101.1"/>
    </source>
</evidence>
<keyword evidence="2" id="KW-0808">Transferase</keyword>
<dbReference type="Gene3D" id="3.90.550.10">
    <property type="entry name" value="Spore Coat Polysaccharide Biosynthesis Protein SpsA, Chain A"/>
    <property type="match status" value="1"/>
</dbReference>
<feature type="domain" description="MobA-like NTP transferase" evidence="1">
    <location>
        <begin position="9"/>
        <end position="169"/>
    </location>
</feature>
<keyword evidence="2" id="KW-0548">Nucleotidyltransferase</keyword>
<dbReference type="Proteomes" id="UP000199370">
    <property type="component" value="Unassembled WGS sequence"/>
</dbReference>
<dbReference type="RefSeq" id="WP_089732094.1">
    <property type="nucleotide sequence ID" value="NZ_FNIA01000005.1"/>
</dbReference>